<dbReference type="EMBL" id="JBJIAA010000004">
    <property type="protein sequence ID" value="MFL0250038.1"/>
    <property type="molecule type" value="Genomic_DNA"/>
</dbReference>
<dbReference type="PROSITE" id="PS00201">
    <property type="entry name" value="FLAVODOXIN"/>
    <property type="match status" value="1"/>
</dbReference>
<evidence type="ECO:0000259" key="1">
    <source>
        <dbReference type="PROSITE" id="PS50902"/>
    </source>
</evidence>
<protein>
    <submittedName>
        <fullName evidence="2">Flavodoxin family protein</fullName>
    </submittedName>
</protein>
<evidence type="ECO:0000313" key="3">
    <source>
        <dbReference type="Proteomes" id="UP001623592"/>
    </source>
</evidence>
<reference evidence="2 3" key="1">
    <citation type="submission" date="2024-11" db="EMBL/GenBank/DDBJ databases">
        <authorList>
            <person name="Heng Y.C."/>
            <person name="Lim A.C.H."/>
            <person name="Lee J.K.Y."/>
            <person name="Kittelmann S."/>
        </authorList>
    </citation>
    <scope>NUCLEOTIDE SEQUENCE [LARGE SCALE GENOMIC DNA]</scope>
    <source>
        <strain evidence="2 3">WILCCON 0114</strain>
    </source>
</reference>
<proteinExistence type="predicted"/>
<evidence type="ECO:0000313" key="2">
    <source>
        <dbReference type="EMBL" id="MFL0250038.1"/>
    </source>
</evidence>
<comment type="caution">
    <text evidence="2">The sequence shown here is derived from an EMBL/GenBank/DDBJ whole genome shotgun (WGS) entry which is preliminary data.</text>
</comment>
<dbReference type="Proteomes" id="UP001623592">
    <property type="component" value="Unassembled WGS sequence"/>
</dbReference>
<dbReference type="RefSeq" id="WP_406786703.1">
    <property type="nucleotide sequence ID" value="NZ_JBJIAA010000004.1"/>
</dbReference>
<sequence length="164" mass="18767">MDDTKILVVFFSKTGNTKQVAESISKSFNCDIEEIREKTNRKGIFKTIIEIKDAILGNETTICNTQKDPSEYDVVIIGTPVWASHITPAIRSYVSKNKDKIKCTAFFNTHGTDKPKEFKVFKDLEKIIPKKPKALMDISKAELKNGDYKEKIEIFRADLIEYIK</sequence>
<dbReference type="Pfam" id="PF12682">
    <property type="entry name" value="Flavodoxin_4"/>
    <property type="match status" value="1"/>
</dbReference>
<gene>
    <name evidence="2" type="ORF">ACJDT4_06350</name>
</gene>
<name>A0ABW8TBY1_9CLOT</name>
<dbReference type="PANTHER" id="PTHR39201">
    <property type="entry name" value="EXPORTED PROTEIN-RELATED"/>
    <property type="match status" value="1"/>
</dbReference>
<dbReference type="InterPro" id="IPR008254">
    <property type="entry name" value="Flavodoxin/NO_synth"/>
</dbReference>
<dbReference type="InterPro" id="IPR001226">
    <property type="entry name" value="Flavodoxin_CS"/>
</dbReference>
<dbReference type="PROSITE" id="PS50902">
    <property type="entry name" value="FLAVODOXIN_LIKE"/>
    <property type="match status" value="1"/>
</dbReference>
<dbReference type="SUPFAM" id="SSF52218">
    <property type="entry name" value="Flavoproteins"/>
    <property type="match status" value="1"/>
</dbReference>
<accession>A0ABW8TBY1</accession>
<dbReference type="PANTHER" id="PTHR39201:SF1">
    <property type="entry name" value="FLAVODOXIN-LIKE DOMAIN-CONTAINING PROTEIN"/>
    <property type="match status" value="1"/>
</dbReference>
<keyword evidence="3" id="KW-1185">Reference proteome</keyword>
<feature type="domain" description="Flavodoxin-like" evidence="1">
    <location>
        <begin position="6"/>
        <end position="164"/>
    </location>
</feature>
<dbReference type="InterPro" id="IPR029039">
    <property type="entry name" value="Flavoprotein-like_sf"/>
</dbReference>
<organism evidence="2 3">
    <name type="scientific">Clostridium neuense</name>
    <dbReference type="NCBI Taxonomy" id="1728934"/>
    <lineage>
        <taxon>Bacteria</taxon>
        <taxon>Bacillati</taxon>
        <taxon>Bacillota</taxon>
        <taxon>Clostridia</taxon>
        <taxon>Eubacteriales</taxon>
        <taxon>Clostridiaceae</taxon>
        <taxon>Clostridium</taxon>
    </lineage>
</organism>
<dbReference type="Gene3D" id="3.40.50.360">
    <property type="match status" value="1"/>
</dbReference>